<evidence type="ECO:0000313" key="2">
    <source>
        <dbReference type="EMBL" id="MFB9462745.1"/>
    </source>
</evidence>
<comment type="caution">
    <text evidence="2">The sequence shown here is derived from an EMBL/GenBank/DDBJ whole genome shotgun (WGS) entry which is preliminary data.</text>
</comment>
<protein>
    <submittedName>
        <fullName evidence="2">Uncharacterized protein</fullName>
    </submittedName>
</protein>
<sequence length="125" mass="13823">MGITITNMYGTAHNVSETNLAQVISCDYYRLPLVGTIAPGNPGYEDMVETLRDNGHDTRLEGYGLIFLESEQFSATYFGSIEQIEQYQRENVDGKATFDASQGKARGFQDSWTSSSRNSYATTGP</sequence>
<keyword evidence="3" id="KW-1185">Reference proteome</keyword>
<evidence type="ECO:0000256" key="1">
    <source>
        <dbReference type="SAM" id="MobiDB-lite"/>
    </source>
</evidence>
<gene>
    <name evidence="2" type="ORF">ACFF45_08460</name>
</gene>
<dbReference type="EMBL" id="JBHMCY010000012">
    <property type="protein sequence ID" value="MFB9462745.1"/>
    <property type="molecule type" value="Genomic_DNA"/>
</dbReference>
<dbReference type="RefSeq" id="WP_381344082.1">
    <property type="nucleotide sequence ID" value="NZ_JBHMCY010000012.1"/>
</dbReference>
<organism evidence="2 3">
    <name type="scientific">Streptomyces cinereospinus</name>
    <dbReference type="NCBI Taxonomy" id="285561"/>
    <lineage>
        <taxon>Bacteria</taxon>
        <taxon>Bacillati</taxon>
        <taxon>Actinomycetota</taxon>
        <taxon>Actinomycetes</taxon>
        <taxon>Kitasatosporales</taxon>
        <taxon>Streptomycetaceae</taxon>
        <taxon>Streptomyces</taxon>
    </lineage>
</organism>
<name>A0ABV5MXK9_9ACTN</name>
<feature type="region of interest" description="Disordered" evidence="1">
    <location>
        <begin position="98"/>
        <end position="125"/>
    </location>
</feature>
<proteinExistence type="predicted"/>
<evidence type="ECO:0000313" key="3">
    <source>
        <dbReference type="Proteomes" id="UP001589709"/>
    </source>
</evidence>
<reference evidence="2 3" key="1">
    <citation type="submission" date="2024-09" db="EMBL/GenBank/DDBJ databases">
        <authorList>
            <person name="Sun Q."/>
            <person name="Mori K."/>
        </authorList>
    </citation>
    <scope>NUCLEOTIDE SEQUENCE [LARGE SCALE GENOMIC DNA]</scope>
    <source>
        <strain evidence="2 3">JCM 6917</strain>
    </source>
</reference>
<accession>A0ABV5MXK9</accession>
<dbReference type="Proteomes" id="UP001589709">
    <property type="component" value="Unassembled WGS sequence"/>
</dbReference>
<feature type="compositionally biased region" description="Polar residues" evidence="1">
    <location>
        <begin position="110"/>
        <end position="125"/>
    </location>
</feature>